<evidence type="ECO:0000256" key="1">
    <source>
        <dbReference type="ARBA" id="ARBA00004123"/>
    </source>
</evidence>
<evidence type="ECO:0000256" key="7">
    <source>
        <dbReference type="SAM" id="MobiDB-lite"/>
    </source>
</evidence>
<protein>
    <recommendedName>
        <fullName evidence="8">Homeobox domain-containing protein</fullName>
    </recommendedName>
</protein>
<feature type="region of interest" description="Disordered" evidence="7">
    <location>
        <begin position="641"/>
        <end position="676"/>
    </location>
</feature>
<feature type="compositionally biased region" description="Polar residues" evidence="7">
    <location>
        <begin position="731"/>
        <end position="757"/>
    </location>
</feature>
<dbReference type="Proteomes" id="UP000078113">
    <property type="component" value="Unassembled WGS sequence"/>
</dbReference>
<feature type="compositionally biased region" description="Low complexity" evidence="7">
    <location>
        <begin position="37"/>
        <end position="53"/>
    </location>
</feature>
<feature type="DNA-binding region" description="Homeobox" evidence="5">
    <location>
        <begin position="154"/>
        <end position="213"/>
    </location>
</feature>
<dbReference type="PROSITE" id="PS50071">
    <property type="entry name" value="HOMEOBOX_2"/>
    <property type="match status" value="1"/>
</dbReference>
<feature type="compositionally biased region" description="Acidic residues" evidence="7">
    <location>
        <begin position="15"/>
        <end position="29"/>
    </location>
</feature>
<dbReference type="SUPFAM" id="SSF46689">
    <property type="entry name" value="Homeodomain-like"/>
    <property type="match status" value="1"/>
</dbReference>
<dbReference type="PROSITE" id="PS00027">
    <property type="entry name" value="HOMEOBOX_1"/>
    <property type="match status" value="1"/>
</dbReference>
<dbReference type="InterPro" id="IPR009057">
    <property type="entry name" value="Homeodomain-like_sf"/>
</dbReference>
<keyword evidence="3 5" id="KW-0371">Homeobox</keyword>
<feature type="compositionally biased region" description="Low complexity" evidence="7">
    <location>
        <begin position="542"/>
        <end position="554"/>
    </location>
</feature>
<evidence type="ECO:0000313" key="9">
    <source>
        <dbReference type="EMBL" id="KAE8268457.1"/>
    </source>
</evidence>
<evidence type="ECO:0000259" key="8">
    <source>
        <dbReference type="PROSITE" id="PS50071"/>
    </source>
</evidence>
<feature type="compositionally biased region" description="Polar residues" evidence="7">
    <location>
        <begin position="565"/>
        <end position="580"/>
    </location>
</feature>
<feature type="compositionally biased region" description="Polar residues" evidence="7">
    <location>
        <begin position="939"/>
        <end position="952"/>
    </location>
</feature>
<evidence type="ECO:0000256" key="6">
    <source>
        <dbReference type="RuleBase" id="RU000682"/>
    </source>
</evidence>
<dbReference type="GO" id="GO:0000978">
    <property type="term" value="F:RNA polymerase II cis-regulatory region sequence-specific DNA binding"/>
    <property type="evidence" value="ECO:0007669"/>
    <property type="project" value="TreeGrafter"/>
</dbReference>
<keyword evidence="4 5" id="KW-0539">Nucleus</keyword>
<feature type="region of interest" description="Disordered" evidence="7">
    <location>
        <begin position="715"/>
        <end position="760"/>
    </location>
</feature>
<dbReference type="GO" id="GO:0005634">
    <property type="term" value="C:nucleus"/>
    <property type="evidence" value="ECO:0007669"/>
    <property type="project" value="UniProtKB-SubCell"/>
</dbReference>
<dbReference type="SMART" id="SM00389">
    <property type="entry name" value="HOX"/>
    <property type="match status" value="1"/>
</dbReference>
<evidence type="ECO:0000256" key="4">
    <source>
        <dbReference type="ARBA" id="ARBA00023242"/>
    </source>
</evidence>
<dbReference type="PANTHER" id="PTHR24339">
    <property type="entry name" value="HOMEOBOX PROTEIN EMX-RELATED"/>
    <property type="match status" value="1"/>
</dbReference>
<feature type="compositionally biased region" description="Polar residues" evidence="7">
    <location>
        <begin position="95"/>
        <end position="113"/>
    </location>
</feature>
<dbReference type="EMBL" id="LWDG02000150">
    <property type="protein sequence ID" value="KAE8268457.1"/>
    <property type="molecule type" value="Genomic_DNA"/>
</dbReference>
<dbReference type="Gene3D" id="1.10.10.60">
    <property type="entry name" value="Homeodomain-like"/>
    <property type="match status" value="1"/>
</dbReference>
<feature type="compositionally biased region" description="Basic and acidic residues" evidence="7">
    <location>
        <begin position="920"/>
        <end position="932"/>
    </location>
</feature>
<keyword evidence="10" id="KW-1185">Reference proteome</keyword>
<evidence type="ECO:0000256" key="3">
    <source>
        <dbReference type="ARBA" id="ARBA00023155"/>
    </source>
</evidence>
<evidence type="ECO:0000256" key="5">
    <source>
        <dbReference type="PROSITE-ProRule" id="PRU00108"/>
    </source>
</evidence>
<proteinExistence type="predicted"/>
<evidence type="ECO:0000256" key="2">
    <source>
        <dbReference type="ARBA" id="ARBA00023125"/>
    </source>
</evidence>
<name>A0A8X7N8G0_9BASI</name>
<dbReference type="GO" id="GO:0000981">
    <property type="term" value="F:DNA-binding transcription factor activity, RNA polymerase II-specific"/>
    <property type="evidence" value="ECO:0007669"/>
    <property type="project" value="InterPro"/>
</dbReference>
<dbReference type="Pfam" id="PF00046">
    <property type="entry name" value="Homeodomain"/>
    <property type="match status" value="1"/>
</dbReference>
<gene>
    <name evidence="9" type="ORF">A4X09_0g3881</name>
</gene>
<dbReference type="PANTHER" id="PTHR24339:SF28">
    <property type="entry name" value="E5-RELATED"/>
    <property type="match status" value="1"/>
</dbReference>
<organism evidence="9 10">
    <name type="scientific">Tilletia walkeri</name>
    <dbReference type="NCBI Taxonomy" id="117179"/>
    <lineage>
        <taxon>Eukaryota</taxon>
        <taxon>Fungi</taxon>
        <taxon>Dikarya</taxon>
        <taxon>Basidiomycota</taxon>
        <taxon>Ustilaginomycotina</taxon>
        <taxon>Exobasidiomycetes</taxon>
        <taxon>Tilletiales</taxon>
        <taxon>Tilletiaceae</taxon>
        <taxon>Tilletia</taxon>
    </lineage>
</organism>
<feature type="compositionally biased region" description="Low complexity" evidence="7">
    <location>
        <begin position="79"/>
        <end position="90"/>
    </location>
</feature>
<dbReference type="InterPro" id="IPR001356">
    <property type="entry name" value="HD"/>
</dbReference>
<dbReference type="InterPro" id="IPR050877">
    <property type="entry name" value="EMX-VAX-Noto_Homeobox_TFs"/>
</dbReference>
<feature type="compositionally biased region" description="Polar residues" evidence="7">
    <location>
        <begin position="512"/>
        <end position="536"/>
    </location>
</feature>
<feature type="region of interest" description="Disordered" evidence="7">
    <location>
        <begin position="789"/>
        <end position="982"/>
    </location>
</feature>
<dbReference type="InterPro" id="IPR017970">
    <property type="entry name" value="Homeobox_CS"/>
</dbReference>
<feature type="compositionally biased region" description="Basic and acidic residues" evidence="7">
    <location>
        <begin position="865"/>
        <end position="883"/>
    </location>
</feature>
<sequence length="982" mass="104031">MQLRPQPPIRFIQQAEDDNDNDNDNDNEDFSDHDRASPTPSAFTSSSLSSAPDSNHHMDSPNSSFGGPAESGSAANRTQHSAQGSSAASHAGEDSGSTSHSQQDMANTSASSSLGPMNLAEIFVFSSDPSSRPRGSLTALVHRGQSHPVSRGMPKKKRNKCTSEQLAALEEFFATNRNPTGRVREELSKRIRMPERSVQVWFQNKRAKIKTGDPKPDSEILSDYAGSTTTSPITQLALAGIAARNKQLQLSTPAPQPPAPAQKTAEALPAFSLTVGSWRRLNPTLVIFFALKLQTFVSYVRSDSLGYKLDIPIQSVTRITFAGPDAPTQVEAEEGLEEITGRLTIEVDRAPTFFMEVFRSTRDGDANNKPSWRQCSDFTQDRQATKETTHYICGPYTELKKALANVVNASETVRSKISPEDLNRILGPDPPMPMMPFPASAQPPMPYLLPEQAQHFMTYPSSSMMNMSMSSHGHFDHSGPSVAHEGASSDTIMPRNSWRFENSMTGGVPISGMQQSLSTSHGQQSMTGGPSASMNSAFDWYGTSSTGHSSNSHSQHAPQVHRYGPTSSPNMHMHSQQHQLASIPLSLHGRTGSMSVLHGSPSFSTSYPLGSGGETASMYEMHSTGGNGGNVTARGYGSRSGYYSASTSGSGPISTGSASHHSSSGNLTGGAASSVVGTPHTSIASLSCPASESGRSFATHFASGFVGLGLDLDMSQSGSNSGSHHDARAQNYPTQEQNRSMSEIAQQQSAYPQSTNGYGAVDVQHGTSAVQAQQGGGSFVLPPRLSWSDASSGVHHHHQHFGSQVQAKDESWTGSTGGSDGAHLSASATANADPARLSAAADRMPNERASTTASPGAKSPFGAAEEVKKPSEDVSHGEQEVKTADGTWTAIDSRSDSVRPSSEFGAPGASTASPTLPRRLPADSEMHQHHAGDGGSDPPTVSKSSNASSSGTMMPHSDGPGPGYEAMDVMARNDEDDTHDRT</sequence>
<reference evidence="9" key="1">
    <citation type="submission" date="2016-04" db="EMBL/GenBank/DDBJ databases">
        <authorList>
            <person name="Nguyen H.D."/>
            <person name="Samba Siva P."/>
            <person name="Cullis J."/>
            <person name="Levesque C.A."/>
            <person name="Hambleton S."/>
        </authorList>
    </citation>
    <scope>NUCLEOTIDE SEQUENCE</scope>
    <source>
        <strain evidence="9">DAOMC 236422</strain>
    </source>
</reference>
<comment type="subcellular location">
    <subcellularLocation>
        <location evidence="1 5 6">Nucleus</location>
    </subcellularLocation>
</comment>
<comment type="caution">
    <text evidence="9">The sequence shown here is derived from an EMBL/GenBank/DDBJ whole genome shotgun (WGS) entry which is preliminary data.</text>
</comment>
<feature type="region of interest" description="Disordered" evidence="7">
    <location>
        <begin position="471"/>
        <end position="580"/>
    </location>
</feature>
<feature type="region of interest" description="Disordered" evidence="7">
    <location>
        <begin position="1"/>
        <end position="113"/>
    </location>
</feature>
<dbReference type="CDD" id="cd00086">
    <property type="entry name" value="homeodomain"/>
    <property type="match status" value="1"/>
</dbReference>
<feature type="compositionally biased region" description="Low complexity" evidence="7">
    <location>
        <begin position="641"/>
        <end position="665"/>
    </location>
</feature>
<evidence type="ECO:0000313" key="10">
    <source>
        <dbReference type="Proteomes" id="UP000078113"/>
    </source>
</evidence>
<accession>A0A8X7N8G0</accession>
<reference evidence="9" key="2">
    <citation type="journal article" date="2019" name="IMA Fungus">
        <title>Genome sequencing and comparison of five Tilletia species to identify candidate genes for the detection of regulated species infecting wheat.</title>
        <authorList>
            <person name="Nguyen H.D.T."/>
            <person name="Sultana T."/>
            <person name="Kesanakurti P."/>
            <person name="Hambleton S."/>
        </authorList>
    </citation>
    <scope>NUCLEOTIDE SEQUENCE</scope>
    <source>
        <strain evidence="9">DAOMC 236422</strain>
    </source>
</reference>
<keyword evidence="2 5" id="KW-0238">DNA-binding</keyword>
<feature type="domain" description="Homeobox" evidence="8">
    <location>
        <begin position="152"/>
        <end position="212"/>
    </location>
</feature>
<dbReference type="AlphaFoldDB" id="A0A8X7N8G0"/>